<dbReference type="GO" id="GO:0016491">
    <property type="term" value="F:oxidoreductase activity"/>
    <property type="evidence" value="ECO:0007669"/>
    <property type="project" value="UniProtKB-KW"/>
</dbReference>
<dbReference type="SUPFAM" id="SSF51735">
    <property type="entry name" value="NAD(P)-binding Rossmann-fold domains"/>
    <property type="match status" value="2"/>
</dbReference>
<dbReference type="InterPro" id="IPR020904">
    <property type="entry name" value="Sc_DH/Rdtase_CS"/>
</dbReference>
<evidence type="ECO:0000313" key="5">
    <source>
        <dbReference type="EMBL" id="MDC7225993.1"/>
    </source>
</evidence>
<gene>
    <name evidence="5" type="ORF">PQJ61_04430</name>
</gene>
<dbReference type="InterPro" id="IPR057326">
    <property type="entry name" value="KR_dom"/>
</dbReference>
<dbReference type="PROSITE" id="PS00061">
    <property type="entry name" value="ADH_SHORT"/>
    <property type="match status" value="1"/>
</dbReference>
<comment type="similarity">
    <text evidence="1">Belongs to the short-chain dehydrogenases/reductases (SDR) family.</text>
</comment>
<dbReference type="InterPro" id="IPR036291">
    <property type="entry name" value="NAD(P)-bd_dom_sf"/>
</dbReference>
<keyword evidence="3" id="KW-0812">Transmembrane</keyword>
<evidence type="ECO:0000256" key="3">
    <source>
        <dbReference type="SAM" id="Phobius"/>
    </source>
</evidence>
<dbReference type="GO" id="GO:0016020">
    <property type="term" value="C:membrane"/>
    <property type="evidence" value="ECO:0007669"/>
    <property type="project" value="TreeGrafter"/>
</dbReference>
<feature type="transmembrane region" description="Helical" evidence="3">
    <location>
        <begin position="17"/>
        <end position="44"/>
    </location>
</feature>
<dbReference type="AlphaFoldDB" id="A0AAJ1MI77"/>
<dbReference type="EMBL" id="JAQQAL010000011">
    <property type="protein sequence ID" value="MDC7225993.1"/>
    <property type="molecule type" value="Genomic_DNA"/>
</dbReference>
<comment type="caution">
    <text evidence="5">The sequence shown here is derived from an EMBL/GenBank/DDBJ whole genome shotgun (WGS) entry which is preliminary data.</text>
</comment>
<keyword evidence="2" id="KW-0560">Oxidoreductase</keyword>
<feature type="transmembrane region" description="Helical" evidence="3">
    <location>
        <begin position="56"/>
        <end position="84"/>
    </location>
</feature>
<dbReference type="PANTHER" id="PTHR44196:SF1">
    <property type="entry name" value="DEHYDROGENASE_REDUCTASE SDR FAMILY MEMBER 7B"/>
    <property type="match status" value="1"/>
</dbReference>
<protein>
    <submittedName>
        <fullName evidence="5">SDR family NAD(P)-dependent oxidoreductase</fullName>
    </submittedName>
</protein>
<dbReference type="InterPro" id="IPR032816">
    <property type="entry name" value="VTT_dom"/>
</dbReference>
<dbReference type="SMART" id="SM00822">
    <property type="entry name" value="PKS_KR"/>
    <property type="match status" value="1"/>
</dbReference>
<organism evidence="5 6">
    <name type="scientific">Candidatus Thalassospirochaeta sargassi</name>
    <dbReference type="NCBI Taxonomy" id="3119039"/>
    <lineage>
        <taxon>Bacteria</taxon>
        <taxon>Pseudomonadati</taxon>
        <taxon>Spirochaetota</taxon>
        <taxon>Spirochaetia</taxon>
        <taxon>Spirochaetales</taxon>
        <taxon>Spirochaetaceae</taxon>
        <taxon>Candidatus Thalassospirochaeta</taxon>
    </lineage>
</organism>
<feature type="transmembrane region" description="Helical" evidence="3">
    <location>
        <begin position="243"/>
        <end position="260"/>
    </location>
</feature>
<dbReference type="PRINTS" id="PR00081">
    <property type="entry name" value="GDHRDH"/>
</dbReference>
<dbReference type="InterPro" id="IPR002347">
    <property type="entry name" value="SDR_fam"/>
</dbReference>
<keyword evidence="3" id="KW-0472">Membrane</keyword>
<evidence type="ECO:0000256" key="1">
    <source>
        <dbReference type="ARBA" id="ARBA00006484"/>
    </source>
</evidence>
<dbReference type="CDD" id="cd05233">
    <property type="entry name" value="SDR_c"/>
    <property type="match status" value="2"/>
</dbReference>
<feature type="transmembrane region" description="Helical" evidence="3">
    <location>
        <begin position="206"/>
        <end position="231"/>
    </location>
</feature>
<proteinExistence type="inferred from homology"/>
<dbReference type="Proteomes" id="UP001221217">
    <property type="component" value="Unassembled WGS sequence"/>
</dbReference>
<sequence>MNNSENKKGSAGNIVKLIAVAVIAAGIVLLFIFTDVTAMVTNLLSWIQSTGIWAPIIFFLVYILAAVLFLPGSILTLGAGFFFGVVKGTILVSVSSTAASAVAFIVGRYLFRESVNGWIKGKPRFEAVNEAIAREGWKIVGLLRLSPLLPYNLSNYFYGITKVKFRGYILASWIGMFPGTVMYVYFGKAAADLASLSGSERTTLEWALFGIGLAATIAVVIIITRVAAKILNQKLSEQMLKKWKTVLVTGGSSGIGMALVRKLVNHRDLVLAAGSRKYEECGADFPLKRNQYLSIDLSKDNAPHKLADWAREQAEDNIELIIHDAGIGYTGPIASQGAESAARMYSVNLRIPVLLTREILGYQNKSRKCTIVFVSSVVSNLPSPAFACYTATKAAIDAFVRNLAAEQPEGYRVIAVHPGATNTAMHRRSALDDRFMPKSTKGFASPDAVAGAILGKIEHAVKKDSHIRLAPLGFGNSALMTFTRIFPRLFSIIRRNPGVLGGTESSGLYNKTGPESVLITGAASGIGLALTRKYLQYGSTVYALDRDLAGLEELGKLNKDQSLFTLKCDLSDRQQIHEIVKSIPPIDIVIHNAGISVFGRFENQKTSSQDTVLKVNGLAPLLLEQELMQQNKADSHTKRAFMSSLSAFVGYPGAAVYAATKDLVKSYGESLAAAMPGKVTVVYPGPTKTPHARRYSPDNSRESSRMEPEILAEYIFSAVEKGKPRLIPGAGLRAFAFAGRIFPQVTESSLRKSMLDPIEGRVLE</sequence>
<evidence type="ECO:0000259" key="4">
    <source>
        <dbReference type="SMART" id="SM00822"/>
    </source>
</evidence>
<feature type="transmembrane region" description="Helical" evidence="3">
    <location>
        <begin position="90"/>
        <end position="111"/>
    </location>
</feature>
<feature type="domain" description="Ketoreductase" evidence="4">
    <location>
        <begin position="515"/>
        <end position="688"/>
    </location>
</feature>
<dbReference type="PANTHER" id="PTHR44196">
    <property type="entry name" value="DEHYDROGENASE/REDUCTASE SDR FAMILY MEMBER 7B"/>
    <property type="match status" value="1"/>
</dbReference>
<feature type="transmembrane region" description="Helical" evidence="3">
    <location>
        <begin position="167"/>
        <end position="186"/>
    </location>
</feature>
<evidence type="ECO:0000313" key="6">
    <source>
        <dbReference type="Proteomes" id="UP001221217"/>
    </source>
</evidence>
<dbReference type="Pfam" id="PF00106">
    <property type="entry name" value="adh_short"/>
    <property type="match status" value="2"/>
</dbReference>
<reference evidence="5 6" key="1">
    <citation type="submission" date="2022-12" db="EMBL/GenBank/DDBJ databases">
        <title>Metagenome assembled genome from gulf of manar.</title>
        <authorList>
            <person name="Kohli P."/>
            <person name="Pk S."/>
            <person name="Venkata Ramana C."/>
            <person name="Sasikala C."/>
        </authorList>
    </citation>
    <scope>NUCLEOTIDE SEQUENCE [LARGE SCALE GENOMIC DNA]</scope>
    <source>
        <strain evidence="5">JB008</strain>
    </source>
</reference>
<dbReference type="Pfam" id="PF09335">
    <property type="entry name" value="VTT_dom"/>
    <property type="match status" value="1"/>
</dbReference>
<keyword evidence="3" id="KW-1133">Transmembrane helix</keyword>
<evidence type="ECO:0000256" key="2">
    <source>
        <dbReference type="ARBA" id="ARBA00023002"/>
    </source>
</evidence>
<name>A0AAJ1MI77_9SPIO</name>
<dbReference type="Gene3D" id="3.40.50.720">
    <property type="entry name" value="NAD(P)-binding Rossmann-like Domain"/>
    <property type="match status" value="2"/>
</dbReference>
<accession>A0AAJ1MI77</accession>